<reference evidence="1 2" key="1">
    <citation type="submission" date="2011-12" db="EMBL/GenBank/DDBJ databases">
        <title>Whole genome shotgun sequence of Gordonia effusa NBRC 100432.</title>
        <authorList>
            <person name="Yoshida I."/>
            <person name="Takarada H."/>
            <person name="Hosoyama A."/>
            <person name="Tsuchikane K."/>
            <person name="Katsumata H."/>
            <person name="Yamazaki S."/>
            <person name="Fujita N."/>
        </authorList>
    </citation>
    <scope>NUCLEOTIDE SEQUENCE [LARGE SCALE GENOMIC DNA]</scope>
    <source>
        <strain evidence="1 2">NBRC 100432</strain>
    </source>
</reference>
<dbReference type="RefSeq" id="WP_007318615.1">
    <property type="nucleotide sequence ID" value="NZ_BAEH01000079.1"/>
</dbReference>
<dbReference type="EMBL" id="BAEH01000079">
    <property type="protein sequence ID" value="GAB19280.1"/>
    <property type="molecule type" value="Genomic_DNA"/>
</dbReference>
<evidence type="ECO:0000313" key="2">
    <source>
        <dbReference type="Proteomes" id="UP000035034"/>
    </source>
</evidence>
<comment type="caution">
    <text evidence="1">The sequence shown here is derived from an EMBL/GenBank/DDBJ whole genome shotgun (WGS) entry which is preliminary data.</text>
</comment>
<evidence type="ECO:0000313" key="1">
    <source>
        <dbReference type="EMBL" id="GAB19280.1"/>
    </source>
</evidence>
<proteinExistence type="predicted"/>
<organism evidence="1 2">
    <name type="scientific">Gordonia effusa NBRC 100432</name>
    <dbReference type="NCBI Taxonomy" id="1077974"/>
    <lineage>
        <taxon>Bacteria</taxon>
        <taxon>Bacillati</taxon>
        <taxon>Actinomycetota</taxon>
        <taxon>Actinomycetes</taxon>
        <taxon>Mycobacteriales</taxon>
        <taxon>Gordoniaceae</taxon>
        <taxon>Gordonia</taxon>
    </lineage>
</organism>
<dbReference type="STRING" id="1077974.GOEFS_079_00080"/>
<name>H0R2H9_9ACTN</name>
<dbReference type="AlphaFoldDB" id="H0R2H9"/>
<keyword evidence="2" id="KW-1185">Reference proteome</keyword>
<gene>
    <name evidence="1" type="ORF">GOEFS_079_00080</name>
</gene>
<protein>
    <submittedName>
        <fullName evidence="1">Uncharacterized protein</fullName>
    </submittedName>
</protein>
<dbReference type="Proteomes" id="UP000035034">
    <property type="component" value="Unassembled WGS sequence"/>
</dbReference>
<sequence>MSQELALASGVRAVGTAVTEIVKTYRLSRSYNRAELDALSDRIAEVRAQAASQGRGRLMRTNIEELAATQQLIDSLGLEGYVLELAVDQLRTLSFALKRNFEDFCRA</sequence>
<accession>H0R2H9</accession>